<feature type="repeat" description="TPR" evidence="3">
    <location>
        <begin position="36"/>
        <end position="69"/>
    </location>
</feature>
<dbReference type="PROSITE" id="PS50005">
    <property type="entry name" value="TPR"/>
    <property type="match status" value="2"/>
</dbReference>
<protein>
    <submittedName>
        <fullName evidence="4">Uncharacterized protein</fullName>
    </submittedName>
</protein>
<accession>A0A150QMH8</accession>
<evidence type="ECO:0000313" key="5">
    <source>
        <dbReference type="Proteomes" id="UP000075260"/>
    </source>
</evidence>
<dbReference type="AlphaFoldDB" id="A0A150QMH8"/>
<dbReference type="SUPFAM" id="SSF48452">
    <property type="entry name" value="TPR-like"/>
    <property type="match status" value="1"/>
</dbReference>
<organism evidence="4 5">
    <name type="scientific">Sorangium cellulosum</name>
    <name type="common">Polyangium cellulosum</name>
    <dbReference type="NCBI Taxonomy" id="56"/>
    <lineage>
        <taxon>Bacteria</taxon>
        <taxon>Pseudomonadati</taxon>
        <taxon>Myxococcota</taxon>
        <taxon>Polyangia</taxon>
        <taxon>Polyangiales</taxon>
        <taxon>Polyangiaceae</taxon>
        <taxon>Sorangium</taxon>
    </lineage>
</organism>
<evidence type="ECO:0000256" key="2">
    <source>
        <dbReference type="ARBA" id="ARBA00022803"/>
    </source>
</evidence>
<evidence type="ECO:0000256" key="3">
    <source>
        <dbReference type="PROSITE-ProRule" id="PRU00339"/>
    </source>
</evidence>
<feature type="repeat" description="TPR" evidence="3">
    <location>
        <begin position="104"/>
        <end position="137"/>
    </location>
</feature>
<dbReference type="SMART" id="SM00028">
    <property type="entry name" value="TPR"/>
    <property type="match status" value="3"/>
</dbReference>
<dbReference type="PANTHER" id="PTHR44858">
    <property type="entry name" value="TETRATRICOPEPTIDE REPEAT PROTEIN 6"/>
    <property type="match status" value="1"/>
</dbReference>
<keyword evidence="2 3" id="KW-0802">TPR repeat</keyword>
<evidence type="ECO:0000313" key="4">
    <source>
        <dbReference type="EMBL" id="KYF69163.1"/>
    </source>
</evidence>
<dbReference type="InterPro" id="IPR011990">
    <property type="entry name" value="TPR-like_helical_dom_sf"/>
</dbReference>
<dbReference type="InterPro" id="IPR019734">
    <property type="entry name" value="TPR_rpt"/>
</dbReference>
<sequence>MVEDAVARSDILEEAGDLDGAISVLSGAIRIVPDEPWLLARRGRLFRIREEWRKAIADFDVALAIKPDAPTTLFLRGTCRAELGEFEDAIADLESCIRLQSTAADAYWHLGTIYSFRGDIARTIAAYRKALELDPDKYPGLKDELIELDRKLEESNRHD</sequence>
<gene>
    <name evidence="4" type="ORF">BE15_20290</name>
</gene>
<dbReference type="PROSITE" id="PS50293">
    <property type="entry name" value="TPR_REGION"/>
    <property type="match status" value="1"/>
</dbReference>
<comment type="caution">
    <text evidence="4">The sequence shown here is derived from an EMBL/GenBank/DDBJ whole genome shotgun (WGS) entry which is preliminary data.</text>
</comment>
<dbReference type="EMBL" id="JEMA01000492">
    <property type="protein sequence ID" value="KYF69163.1"/>
    <property type="molecule type" value="Genomic_DNA"/>
</dbReference>
<dbReference type="InterPro" id="IPR050498">
    <property type="entry name" value="Ycf3"/>
</dbReference>
<evidence type="ECO:0000256" key="1">
    <source>
        <dbReference type="ARBA" id="ARBA00022737"/>
    </source>
</evidence>
<keyword evidence="1" id="KW-0677">Repeat</keyword>
<dbReference type="Gene3D" id="1.25.40.10">
    <property type="entry name" value="Tetratricopeptide repeat domain"/>
    <property type="match status" value="1"/>
</dbReference>
<dbReference type="Pfam" id="PF13371">
    <property type="entry name" value="TPR_9"/>
    <property type="match status" value="1"/>
</dbReference>
<name>A0A150QMH8_SORCE</name>
<proteinExistence type="predicted"/>
<dbReference type="Proteomes" id="UP000075260">
    <property type="component" value="Unassembled WGS sequence"/>
</dbReference>
<dbReference type="PANTHER" id="PTHR44858:SF1">
    <property type="entry name" value="UDP-N-ACETYLGLUCOSAMINE--PEPTIDE N-ACETYLGLUCOSAMINYLTRANSFERASE SPINDLY-RELATED"/>
    <property type="match status" value="1"/>
</dbReference>
<reference evidence="4 5" key="1">
    <citation type="submission" date="2014-02" db="EMBL/GenBank/DDBJ databases">
        <title>The small core and large imbalanced accessory genome model reveals a collaborative survival strategy of Sorangium cellulosum strains in nature.</title>
        <authorList>
            <person name="Han K."/>
            <person name="Peng R."/>
            <person name="Blom J."/>
            <person name="Li Y.-Z."/>
        </authorList>
    </citation>
    <scope>NUCLEOTIDE SEQUENCE [LARGE SCALE GENOMIC DNA]</scope>
    <source>
        <strain evidence="4 5">So0008-312</strain>
    </source>
</reference>